<feature type="signal peptide" evidence="1">
    <location>
        <begin position="1"/>
        <end position="20"/>
    </location>
</feature>
<protein>
    <submittedName>
        <fullName evidence="3">Ig-like domain-containing protein</fullName>
    </submittedName>
</protein>
<evidence type="ECO:0000256" key="1">
    <source>
        <dbReference type="SAM" id="SignalP"/>
    </source>
</evidence>
<keyword evidence="1" id="KW-0732">Signal</keyword>
<evidence type="ECO:0000313" key="3">
    <source>
        <dbReference type="EMBL" id="MCU7549931.1"/>
    </source>
</evidence>
<dbReference type="InterPro" id="IPR013783">
    <property type="entry name" value="Ig-like_fold"/>
</dbReference>
<gene>
    <name evidence="3" type="ORF">OCK74_12435</name>
</gene>
<dbReference type="InterPro" id="IPR013431">
    <property type="entry name" value="Delta_60_rpt"/>
</dbReference>
<dbReference type="PANTHER" id="PTHR42754:SF1">
    <property type="entry name" value="LIPOPROTEIN"/>
    <property type="match status" value="1"/>
</dbReference>
<proteinExistence type="predicted"/>
<evidence type="ECO:0000259" key="2">
    <source>
        <dbReference type="Pfam" id="PF18962"/>
    </source>
</evidence>
<dbReference type="Proteomes" id="UP001155483">
    <property type="component" value="Unassembled WGS sequence"/>
</dbReference>
<name>A0A9X2XWF4_9BACT</name>
<reference evidence="3" key="1">
    <citation type="submission" date="2022-09" db="EMBL/GenBank/DDBJ databases">
        <authorList>
            <person name="Yuan C."/>
            <person name="Ke Z."/>
        </authorList>
    </citation>
    <scope>NUCLEOTIDE SEQUENCE</scope>
    <source>
        <strain evidence="3">LB-8</strain>
    </source>
</reference>
<organism evidence="3 4">
    <name type="scientific">Paraflavisolibacter caeni</name>
    <dbReference type="NCBI Taxonomy" id="2982496"/>
    <lineage>
        <taxon>Bacteria</taxon>
        <taxon>Pseudomonadati</taxon>
        <taxon>Bacteroidota</taxon>
        <taxon>Chitinophagia</taxon>
        <taxon>Chitinophagales</taxon>
        <taxon>Chitinophagaceae</taxon>
        <taxon>Paraflavisolibacter</taxon>
    </lineage>
</organism>
<dbReference type="Gene3D" id="2.60.40.10">
    <property type="entry name" value="Immunoglobulins"/>
    <property type="match status" value="1"/>
</dbReference>
<dbReference type="NCBIfam" id="TIGR04183">
    <property type="entry name" value="Por_Secre_tail"/>
    <property type="match status" value="1"/>
</dbReference>
<dbReference type="AlphaFoldDB" id="A0A9X2XWF4"/>
<dbReference type="RefSeq" id="WP_279297370.1">
    <property type="nucleotide sequence ID" value="NZ_JAOTIF010000008.1"/>
</dbReference>
<feature type="domain" description="Secretion system C-terminal sorting" evidence="2">
    <location>
        <begin position="927"/>
        <end position="1000"/>
    </location>
</feature>
<comment type="caution">
    <text evidence="3">The sequence shown here is derived from an EMBL/GenBank/DDBJ whole genome shotgun (WGS) entry which is preliminary data.</text>
</comment>
<reference evidence="3" key="2">
    <citation type="submission" date="2023-04" db="EMBL/GenBank/DDBJ databases">
        <title>Paracnuella aquatica gen. nov., sp. nov., a member of the family Chitinophagaceae isolated from a hot spring.</title>
        <authorList>
            <person name="Wang C."/>
        </authorList>
    </citation>
    <scope>NUCLEOTIDE SEQUENCE</scope>
    <source>
        <strain evidence="3">LB-8</strain>
    </source>
</reference>
<dbReference type="Gene3D" id="2.80.10.50">
    <property type="match status" value="6"/>
</dbReference>
<dbReference type="Pfam" id="PF18962">
    <property type="entry name" value="Por_Secre_tail"/>
    <property type="match status" value="1"/>
</dbReference>
<dbReference type="SUPFAM" id="SSF49299">
    <property type="entry name" value="PKD domain"/>
    <property type="match status" value="1"/>
</dbReference>
<dbReference type="SUPFAM" id="SSF75011">
    <property type="entry name" value="3-carboxy-cis,cis-mucoante lactonizing enzyme"/>
    <property type="match status" value="1"/>
</dbReference>
<dbReference type="Pfam" id="PF17164">
    <property type="entry name" value="DUF5122"/>
    <property type="match status" value="9"/>
</dbReference>
<accession>A0A9X2XWF4</accession>
<sequence length="1003" mass="107442">MKKVLLLCMLLSHLLPPIQAQKAGDLDPTFGTQGILKTQFKAGNLGNESGTELFVQPDGRIISVAGLEGKLVLCRYNTDGSVDKTYGTNGYSEPLLFNYSFPTILDPYYVDVAMQPDGKVVIAWNVDDFISMLNASFLVRYNTDGSRDTDFGTVHISEPHDFLSTSLAIQPNGKILVGGYALVEYPFDSPYFVIARYNNNGTPDGSFGTGGYITSDPVGPYTSPTSIAVQSDGKIVVCDHNSAFLTRFKSNGDPDPSWGEEGNVEVDFPVHALVIQPDQKILVAGPAFTGSSYKLALRRFNSNGTPDRSFSGDGKLVTNTVVSPDGAFTVALQSNGRILASGTSGGNNPVLNILRFSNTGTPEITFAGNGKLVPGINGASSFTLLPDNRIGITGYIHNGVNKDLVLARYYGNGTPDPTLDGDGKAIIFYQVGYASFLSTALQKDGKLLALAQSFNGKYNDKLLTRYTSKGELDKTFSEDGMQPVDSAAQTVAIQPTGKIIVAGGDYFNSTKAPLIARYNQDGSPDHTFGNGGKIEHKNSSIVALAIHANGKIIVAGNGGTASDYDFAVTRYNSNGTLDLTYSNDGYVTTDFGSPADFAKAVAIQEDGKVVVSGTAFGYDYNTQLALARYNGNGTLDKTFGEEGKALPAARWSTFLSGWPEAKGAIATQPDGKIVVAVEQWQELRYEPSPVYHGITRLKTDGSLDESFAMSEYYGASGVIDFRLGANPKVLIDFQNGGIILTAGPYVSRYLMNGSVDPSFQGTDKGLSQINDIAIGNKRLYMVGSFTSFPQSFATISAALLKDNQPPVVNIVSPANNNSFVAPATINITALASDPDGTINKVEFYNGSTLVFTEWASPYYRQVHNVPPGTYKVTAKAYDNLGKTTTSSIINITVTDPSQRLALGSLELNQDKQNQLEGLSAHLEQNIPNPAQGSTLIRYYIPAKAGTAQLILTNLNGHVVQKFILNKGSGQTSINTSSLPAGTYIYSLYIDGKQADRKLLVIAR</sequence>
<evidence type="ECO:0000313" key="4">
    <source>
        <dbReference type="Proteomes" id="UP001155483"/>
    </source>
</evidence>
<feature type="chain" id="PRO_5040918431" evidence="1">
    <location>
        <begin position="21"/>
        <end position="1003"/>
    </location>
</feature>
<dbReference type="InterPro" id="IPR026444">
    <property type="entry name" value="Secre_tail"/>
</dbReference>
<dbReference type="NCBIfam" id="TIGR02608">
    <property type="entry name" value="delta_60_rpt"/>
    <property type="match status" value="12"/>
</dbReference>
<keyword evidence="4" id="KW-1185">Reference proteome</keyword>
<dbReference type="PANTHER" id="PTHR42754">
    <property type="entry name" value="ENDOGLUCANASE"/>
    <property type="match status" value="1"/>
</dbReference>
<dbReference type="InterPro" id="IPR035986">
    <property type="entry name" value="PKD_dom_sf"/>
</dbReference>
<dbReference type="Pfam" id="PF17957">
    <property type="entry name" value="Big_7"/>
    <property type="match status" value="1"/>
</dbReference>
<dbReference type="EMBL" id="JAOTIF010000008">
    <property type="protein sequence ID" value="MCU7549931.1"/>
    <property type="molecule type" value="Genomic_DNA"/>
</dbReference>
<dbReference type="SUPFAM" id="SSF63829">
    <property type="entry name" value="Calcium-dependent phosphotriesterase"/>
    <property type="match status" value="1"/>
</dbReference>